<dbReference type="EMBL" id="FOVI01000006">
    <property type="protein sequence ID" value="SFN50635.1"/>
    <property type="molecule type" value="Genomic_DNA"/>
</dbReference>
<dbReference type="RefSeq" id="WP_143095596.1">
    <property type="nucleotide sequence ID" value="NZ_FOVI01000006.1"/>
</dbReference>
<dbReference type="OrthoDB" id="7024294at2"/>
<name>A0A1I4ZK44_9FLAO</name>
<organism evidence="1 2">
    <name type="scientific">Paenimyroides ummariense</name>
    <dbReference type="NCBI Taxonomy" id="913024"/>
    <lineage>
        <taxon>Bacteria</taxon>
        <taxon>Pseudomonadati</taxon>
        <taxon>Bacteroidota</taxon>
        <taxon>Flavobacteriia</taxon>
        <taxon>Flavobacteriales</taxon>
        <taxon>Flavobacteriaceae</taxon>
        <taxon>Paenimyroides</taxon>
    </lineage>
</organism>
<reference evidence="2" key="1">
    <citation type="submission" date="2016-10" db="EMBL/GenBank/DDBJ databases">
        <authorList>
            <person name="Varghese N."/>
            <person name="Submissions S."/>
        </authorList>
    </citation>
    <scope>NUCLEOTIDE SEQUENCE [LARGE SCALE GENOMIC DNA]</scope>
    <source>
        <strain evidence="2">DS-12</strain>
    </source>
</reference>
<dbReference type="Proteomes" id="UP000199036">
    <property type="component" value="Unassembled WGS sequence"/>
</dbReference>
<dbReference type="STRING" id="913024.SAMN05421741_106105"/>
<dbReference type="AlphaFoldDB" id="A0A1I4ZK44"/>
<gene>
    <name evidence="1" type="ORF">SAMN05421741_106105</name>
</gene>
<evidence type="ECO:0000313" key="1">
    <source>
        <dbReference type="EMBL" id="SFN50635.1"/>
    </source>
</evidence>
<proteinExistence type="predicted"/>
<sequence length="271" mass="31505">MKKMTYIIAGILALIILIIVDSDASRAKTNVFVTNLFHDSKIPDEYKHYKDIDTEETIVSDKYEMKMIFDDHYYFYPLGYIVTPQNNITILEKSRLKNQPFTLTFYEYDENGNLSDTLVRPLEDHNEQYEEAAYRTKINKPEFKITPRHFQKTKKVAIYGGGGGYGNGSGRHSTQWIGELFFDVILNEETLHLKQSFLLSETADKLKEFIIDEKSIGGTLARYHTYSDGKSEHIKIDGEAVQNISYSCYDFQNYQLFKINEGGRLYMIKKK</sequence>
<evidence type="ECO:0000313" key="2">
    <source>
        <dbReference type="Proteomes" id="UP000199036"/>
    </source>
</evidence>
<protein>
    <submittedName>
        <fullName evidence="1">Uncharacterized protein</fullName>
    </submittedName>
</protein>
<accession>A0A1I4ZK44</accession>
<keyword evidence="2" id="KW-1185">Reference proteome</keyword>